<feature type="region of interest" description="Disordered" evidence="1">
    <location>
        <begin position="94"/>
        <end position="116"/>
    </location>
</feature>
<dbReference type="Proteomes" id="UP000635245">
    <property type="component" value="Unassembled WGS sequence"/>
</dbReference>
<proteinExistence type="predicted"/>
<evidence type="ECO:0000256" key="1">
    <source>
        <dbReference type="SAM" id="MobiDB-lite"/>
    </source>
</evidence>
<dbReference type="EMBL" id="JAENJH010000008">
    <property type="protein sequence ID" value="MBK1787878.1"/>
    <property type="molecule type" value="Genomic_DNA"/>
</dbReference>
<name>A0A934QWR9_9PSEU</name>
<evidence type="ECO:0000313" key="3">
    <source>
        <dbReference type="Proteomes" id="UP000635245"/>
    </source>
</evidence>
<feature type="compositionally biased region" description="Basic and acidic residues" evidence="1">
    <location>
        <begin position="94"/>
        <end position="107"/>
    </location>
</feature>
<gene>
    <name evidence="2" type="ORF">JHE00_26410</name>
</gene>
<dbReference type="RefSeq" id="WP_200323040.1">
    <property type="nucleotide sequence ID" value="NZ_JAENJH010000008.1"/>
</dbReference>
<evidence type="ECO:0000313" key="2">
    <source>
        <dbReference type="EMBL" id="MBK1787878.1"/>
    </source>
</evidence>
<organism evidence="2 3">
    <name type="scientific">Prauserella cavernicola</name>
    <dbReference type="NCBI Taxonomy" id="2800127"/>
    <lineage>
        <taxon>Bacteria</taxon>
        <taxon>Bacillati</taxon>
        <taxon>Actinomycetota</taxon>
        <taxon>Actinomycetes</taxon>
        <taxon>Pseudonocardiales</taxon>
        <taxon>Pseudonocardiaceae</taxon>
        <taxon>Prauserella</taxon>
    </lineage>
</organism>
<sequence length="116" mass="12427">MRGPVGDWTEVRDRLWCELKHLEATVDRADPVAETVLCLVESAMHAADSAGRCRRVGHDPGAALGVDPAVENLLAAARAAVVAAGFAEVAHRDRARSSCRRDDEIPGHPEIPPDLS</sequence>
<protein>
    <submittedName>
        <fullName evidence="2">Uncharacterized protein</fullName>
    </submittedName>
</protein>
<keyword evidence="3" id="KW-1185">Reference proteome</keyword>
<accession>A0A934QWR9</accession>
<comment type="caution">
    <text evidence="2">The sequence shown here is derived from an EMBL/GenBank/DDBJ whole genome shotgun (WGS) entry which is preliminary data.</text>
</comment>
<dbReference type="AlphaFoldDB" id="A0A934QWR9"/>
<reference evidence="2" key="1">
    <citation type="submission" date="2020-12" db="EMBL/GenBank/DDBJ databases">
        <title>Prauserella sp. ASG 168, a novel actinomycete isolated from cave rock.</title>
        <authorList>
            <person name="Suriyachadkun C."/>
        </authorList>
    </citation>
    <scope>NUCLEOTIDE SEQUENCE</scope>
    <source>
        <strain evidence="2">ASG 168</strain>
    </source>
</reference>